<dbReference type="RefSeq" id="WP_147562994.1">
    <property type="nucleotide sequence ID" value="NZ_JACOPN010000002.1"/>
</dbReference>
<keyword evidence="14" id="KW-1185">Reference proteome</keyword>
<dbReference type="PROSITE" id="PS01124">
    <property type="entry name" value="HTH_ARAC_FAMILY_2"/>
    <property type="match status" value="1"/>
</dbReference>
<protein>
    <recommendedName>
        <fullName evidence="2">Stage 0 sporulation protein A homolog</fullName>
    </recommendedName>
</protein>
<keyword evidence="5" id="KW-0902">Two-component regulatory system</keyword>
<dbReference type="InterPro" id="IPR009057">
    <property type="entry name" value="Homeodomain-like_sf"/>
</dbReference>
<feature type="modified residue" description="4-aspartylphosphate" evidence="10">
    <location>
        <position position="60"/>
    </location>
</feature>
<evidence type="ECO:0000256" key="2">
    <source>
        <dbReference type="ARBA" id="ARBA00018672"/>
    </source>
</evidence>
<keyword evidence="3" id="KW-0963">Cytoplasm</keyword>
<evidence type="ECO:0000256" key="8">
    <source>
        <dbReference type="ARBA" id="ARBA00023163"/>
    </source>
</evidence>
<dbReference type="Pfam" id="PF00072">
    <property type="entry name" value="Response_reg"/>
    <property type="match status" value="1"/>
</dbReference>
<evidence type="ECO:0000256" key="5">
    <source>
        <dbReference type="ARBA" id="ARBA00023012"/>
    </source>
</evidence>
<keyword evidence="7" id="KW-0238">DNA-binding</keyword>
<dbReference type="SUPFAM" id="SSF52172">
    <property type="entry name" value="CheY-like"/>
    <property type="match status" value="1"/>
</dbReference>
<comment type="function">
    <text evidence="9">May play the central regulatory role in sporulation. It may be an element of the effector pathway responsible for the activation of sporulation genes in response to nutritional stress. Spo0A may act in concert with spo0H (a sigma factor) to control the expression of some genes that are critical to the sporulation process.</text>
</comment>
<dbReference type="PROSITE" id="PS50110">
    <property type="entry name" value="RESPONSE_REGULATORY"/>
    <property type="match status" value="1"/>
</dbReference>
<dbReference type="Proteomes" id="UP000602260">
    <property type="component" value="Unassembled WGS sequence"/>
</dbReference>
<evidence type="ECO:0000256" key="10">
    <source>
        <dbReference type="PROSITE-ProRule" id="PRU00169"/>
    </source>
</evidence>
<evidence type="ECO:0000256" key="7">
    <source>
        <dbReference type="ARBA" id="ARBA00023125"/>
    </source>
</evidence>
<dbReference type="CDD" id="cd17536">
    <property type="entry name" value="REC_YesN-like"/>
    <property type="match status" value="1"/>
</dbReference>
<sequence>MAAKMFYTVVVADDEEELREAVCTMIPWQDYGFQMVGSASNGLDALQMVEQHEPDLLITDIQMPFISGIELARQVREIRPATNIAFLSGYDDFEYAKQAIQYNIISYMLKPLTIEGLGAELRTIHEKIDAQFALFRQAAQKNDGMDARAAILMPLVLDEYAEPEGEAQARATARQCGLLRDEEDKPCYTVMVSSLLNEDGGNCTTHAFVASVDRLAAKYLRSVSFFTSGKVISVLLGNPSDFQEYLHILADEISQMADRVLGRRCYVGVSRETWNLSGLHGAYREAMEALRQGEGAEGGVQFISDLSPAVKGGSLLCKRALDALDQHYADADLSLVSLSGMLDVSPNHLSACIKKYAGETFINILIRKRMDAARELIATSSLKIQEISQRCGYIDQHYFSYCFKKYCGESPNAMRRRLDREKAGERS</sequence>
<dbReference type="Pfam" id="PF12833">
    <property type="entry name" value="HTH_18"/>
    <property type="match status" value="1"/>
</dbReference>
<dbReference type="InterPro" id="IPR011006">
    <property type="entry name" value="CheY-like_superfamily"/>
</dbReference>
<organism evidence="13 14">
    <name type="scientific">Flintibacter faecis</name>
    <dbReference type="NCBI Taxonomy" id="2763047"/>
    <lineage>
        <taxon>Bacteria</taxon>
        <taxon>Bacillati</taxon>
        <taxon>Bacillota</taxon>
        <taxon>Clostridia</taxon>
        <taxon>Eubacteriales</taxon>
        <taxon>Flintibacter</taxon>
    </lineage>
</organism>
<keyword evidence="8" id="KW-0804">Transcription</keyword>
<dbReference type="PANTHER" id="PTHR42713:SF3">
    <property type="entry name" value="TRANSCRIPTIONAL REGULATORY PROTEIN HPTR"/>
    <property type="match status" value="1"/>
</dbReference>
<dbReference type="InterPro" id="IPR018062">
    <property type="entry name" value="HTH_AraC-typ_CS"/>
</dbReference>
<name>A0A8J6J2M6_9FIRM</name>
<dbReference type="GO" id="GO:0003700">
    <property type="term" value="F:DNA-binding transcription factor activity"/>
    <property type="evidence" value="ECO:0007669"/>
    <property type="project" value="InterPro"/>
</dbReference>
<dbReference type="Gene3D" id="3.40.50.2300">
    <property type="match status" value="1"/>
</dbReference>
<comment type="subcellular location">
    <subcellularLocation>
        <location evidence="1">Cytoplasm</location>
    </subcellularLocation>
</comment>
<evidence type="ECO:0000256" key="9">
    <source>
        <dbReference type="ARBA" id="ARBA00024867"/>
    </source>
</evidence>
<feature type="domain" description="HTH araC/xylS-type" evidence="11">
    <location>
        <begin position="318"/>
        <end position="417"/>
    </location>
</feature>
<accession>A0A8J6J2M6</accession>
<evidence type="ECO:0000256" key="1">
    <source>
        <dbReference type="ARBA" id="ARBA00004496"/>
    </source>
</evidence>
<dbReference type="InterPro" id="IPR051552">
    <property type="entry name" value="HptR"/>
</dbReference>
<evidence type="ECO:0000259" key="12">
    <source>
        <dbReference type="PROSITE" id="PS50110"/>
    </source>
</evidence>
<dbReference type="SUPFAM" id="SSF46689">
    <property type="entry name" value="Homeodomain-like"/>
    <property type="match status" value="1"/>
</dbReference>
<dbReference type="Pfam" id="PF17853">
    <property type="entry name" value="GGDEF_2"/>
    <property type="match status" value="1"/>
</dbReference>
<dbReference type="SMART" id="SM00342">
    <property type="entry name" value="HTH_ARAC"/>
    <property type="match status" value="1"/>
</dbReference>
<dbReference type="GO" id="GO:0005737">
    <property type="term" value="C:cytoplasm"/>
    <property type="evidence" value="ECO:0007669"/>
    <property type="project" value="UniProtKB-SubCell"/>
</dbReference>
<dbReference type="PROSITE" id="PS00041">
    <property type="entry name" value="HTH_ARAC_FAMILY_1"/>
    <property type="match status" value="1"/>
</dbReference>
<dbReference type="GO" id="GO:0043565">
    <property type="term" value="F:sequence-specific DNA binding"/>
    <property type="evidence" value="ECO:0007669"/>
    <property type="project" value="InterPro"/>
</dbReference>
<keyword evidence="6" id="KW-0805">Transcription regulation</keyword>
<dbReference type="GO" id="GO:0000160">
    <property type="term" value="P:phosphorelay signal transduction system"/>
    <property type="evidence" value="ECO:0007669"/>
    <property type="project" value="UniProtKB-KW"/>
</dbReference>
<dbReference type="AlphaFoldDB" id="A0A8J6J2M6"/>
<keyword evidence="4 10" id="KW-0597">Phosphoprotein</keyword>
<evidence type="ECO:0000313" key="13">
    <source>
        <dbReference type="EMBL" id="MBC5716435.1"/>
    </source>
</evidence>
<gene>
    <name evidence="13" type="ORF">H8S55_03710</name>
</gene>
<dbReference type="Gene3D" id="1.10.10.60">
    <property type="entry name" value="Homeodomain-like"/>
    <property type="match status" value="2"/>
</dbReference>
<proteinExistence type="predicted"/>
<dbReference type="EMBL" id="JACOPN010000002">
    <property type="protein sequence ID" value="MBC5716435.1"/>
    <property type="molecule type" value="Genomic_DNA"/>
</dbReference>
<dbReference type="PANTHER" id="PTHR42713">
    <property type="entry name" value="HISTIDINE KINASE-RELATED"/>
    <property type="match status" value="1"/>
</dbReference>
<feature type="domain" description="Response regulatory" evidence="12">
    <location>
        <begin position="8"/>
        <end position="125"/>
    </location>
</feature>
<evidence type="ECO:0000259" key="11">
    <source>
        <dbReference type="PROSITE" id="PS01124"/>
    </source>
</evidence>
<evidence type="ECO:0000313" key="14">
    <source>
        <dbReference type="Proteomes" id="UP000602260"/>
    </source>
</evidence>
<evidence type="ECO:0000256" key="4">
    <source>
        <dbReference type="ARBA" id="ARBA00022553"/>
    </source>
</evidence>
<dbReference type="InterPro" id="IPR041522">
    <property type="entry name" value="CdaR_GGDEF"/>
</dbReference>
<evidence type="ECO:0000256" key="6">
    <source>
        <dbReference type="ARBA" id="ARBA00023015"/>
    </source>
</evidence>
<reference evidence="13" key="1">
    <citation type="submission" date="2020-08" db="EMBL/GenBank/DDBJ databases">
        <title>Genome public.</title>
        <authorList>
            <person name="Liu C."/>
            <person name="Sun Q."/>
        </authorList>
    </citation>
    <scope>NUCLEOTIDE SEQUENCE</scope>
    <source>
        <strain evidence="13">BX5</strain>
    </source>
</reference>
<dbReference type="InterPro" id="IPR001789">
    <property type="entry name" value="Sig_transdc_resp-reg_receiver"/>
</dbReference>
<dbReference type="InterPro" id="IPR018060">
    <property type="entry name" value="HTH_AraC"/>
</dbReference>
<comment type="caution">
    <text evidence="13">The sequence shown here is derived from an EMBL/GenBank/DDBJ whole genome shotgun (WGS) entry which is preliminary data.</text>
</comment>
<dbReference type="SMART" id="SM00448">
    <property type="entry name" value="REC"/>
    <property type="match status" value="1"/>
</dbReference>
<evidence type="ECO:0000256" key="3">
    <source>
        <dbReference type="ARBA" id="ARBA00022490"/>
    </source>
</evidence>